<reference evidence="2 3" key="1">
    <citation type="journal article" date="2018" name="BMC Genomics">
        <title>Genomic comparison of Trypanosoma conorhini and Trypanosoma rangeli to Trypanosoma cruzi strains of high and low virulence.</title>
        <authorList>
            <person name="Bradwell K.R."/>
            <person name="Koparde V.N."/>
            <person name="Matveyev A.V."/>
            <person name="Serrano M.G."/>
            <person name="Alves J.M."/>
            <person name="Parikh H."/>
            <person name="Huang B."/>
            <person name="Lee V."/>
            <person name="Espinosa-Alvarez O."/>
            <person name="Ortiz P.A."/>
            <person name="Costa-Martins A.G."/>
            <person name="Teixeira M.M."/>
            <person name="Buck G.A."/>
        </authorList>
    </citation>
    <scope>NUCLEOTIDE SEQUENCE [LARGE SCALE GENOMIC DNA]</scope>
    <source>
        <strain evidence="2 3">025E</strain>
    </source>
</reference>
<dbReference type="AlphaFoldDB" id="A0A3R7R608"/>
<dbReference type="EMBL" id="MKKU01001242">
    <property type="protein sequence ID" value="RNE96591.1"/>
    <property type="molecule type" value="Genomic_DNA"/>
</dbReference>
<sequence length="137" mass="15568">MFVTLIPQKSHRTVFRHSCRSHSLSQCTEHKEPPSRETDTRKDKCAVWAHRKGTSSLHGTARQFLRVPSSRPLIGLCLGHTAGNWPLRRGDFCELACRGARRWSRPPPIKMKSAVAAREEVKSSTHCRRGNAFQQQP</sequence>
<accession>A0A3R7R608</accession>
<gene>
    <name evidence="2" type="ORF">Tco025E_09694</name>
</gene>
<name>A0A3R7R608_9TRYP</name>
<dbReference type="RefSeq" id="XP_029223380.1">
    <property type="nucleotide sequence ID" value="XM_029376504.1"/>
</dbReference>
<comment type="caution">
    <text evidence="2">The sequence shown here is derived from an EMBL/GenBank/DDBJ whole genome shotgun (WGS) entry which is preliminary data.</text>
</comment>
<protein>
    <submittedName>
        <fullName evidence="2">Uncharacterized protein</fullName>
    </submittedName>
</protein>
<evidence type="ECO:0000313" key="3">
    <source>
        <dbReference type="Proteomes" id="UP000284403"/>
    </source>
</evidence>
<organism evidence="2 3">
    <name type="scientific">Trypanosoma conorhini</name>
    <dbReference type="NCBI Taxonomy" id="83891"/>
    <lineage>
        <taxon>Eukaryota</taxon>
        <taxon>Discoba</taxon>
        <taxon>Euglenozoa</taxon>
        <taxon>Kinetoplastea</taxon>
        <taxon>Metakinetoplastina</taxon>
        <taxon>Trypanosomatida</taxon>
        <taxon>Trypanosomatidae</taxon>
        <taxon>Trypanosoma</taxon>
    </lineage>
</organism>
<dbReference type="GeneID" id="40323305"/>
<evidence type="ECO:0000313" key="2">
    <source>
        <dbReference type="EMBL" id="RNE96591.1"/>
    </source>
</evidence>
<dbReference type="Proteomes" id="UP000284403">
    <property type="component" value="Unassembled WGS sequence"/>
</dbReference>
<keyword evidence="3" id="KW-1185">Reference proteome</keyword>
<feature type="region of interest" description="Disordered" evidence="1">
    <location>
        <begin position="118"/>
        <end position="137"/>
    </location>
</feature>
<evidence type="ECO:0000256" key="1">
    <source>
        <dbReference type="SAM" id="MobiDB-lite"/>
    </source>
</evidence>
<proteinExistence type="predicted"/>